<evidence type="ECO:0000256" key="3">
    <source>
        <dbReference type="ARBA" id="ARBA00023306"/>
    </source>
</evidence>
<gene>
    <name evidence="9" type="ORF">OH76DRAFT_1484158</name>
</gene>
<dbReference type="OrthoDB" id="379794at2759"/>
<protein>
    <recommendedName>
        <fullName evidence="5">Ataxin-10 homolog</fullName>
    </recommendedName>
    <alternativeName>
        <fullName evidence="6">Copper transport protein 86</fullName>
    </alternativeName>
</protein>
<dbReference type="Gene3D" id="1.25.10.10">
    <property type="entry name" value="Leucine-rich Repeat Variant"/>
    <property type="match status" value="1"/>
</dbReference>
<dbReference type="EMBL" id="KZ857413">
    <property type="protein sequence ID" value="RDX48254.1"/>
    <property type="molecule type" value="Genomic_DNA"/>
</dbReference>
<dbReference type="InterPro" id="IPR019156">
    <property type="entry name" value="Ataxin-10_domain"/>
</dbReference>
<evidence type="ECO:0000256" key="5">
    <source>
        <dbReference type="ARBA" id="ARBA00044801"/>
    </source>
</evidence>
<evidence type="ECO:0000256" key="1">
    <source>
        <dbReference type="ARBA" id="ARBA00008384"/>
    </source>
</evidence>
<evidence type="ECO:0000259" key="8">
    <source>
        <dbReference type="Pfam" id="PF09759"/>
    </source>
</evidence>
<proteinExistence type="inferred from homology"/>
<feature type="region of interest" description="Disordered" evidence="7">
    <location>
        <begin position="512"/>
        <end position="560"/>
    </location>
</feature>
<comment type="similarity">
    <text evidence="1">Belongs to the ataxin-10 family.</text>
</comment>
<evidence type="ECO:0000256" key="7">
    <source>
        <dbReference type="SAM" id="MobiDB-lite"/>
    </source>
</evidence>
<keyword evidence="3" id="KW-0131">Cell cycle</keyword>
<feature type="region of interest" description="Disordered" evidence="7">
    <location>
        <begin position="368"/>
        <end position="411"/>
    </location>
</feature>
<keyword evidence="10" id="KW-1185">Reference proteome</keyword>
<evidence type="ECO:0000313" key="9">
    <source>
        <dbReference type="EMBL" id="RDX48254.1"/>
    </source>
</evidence>
<sequence length="670" mass="72659">MSEHGQQNQEAVLGTNAAVLAIQNAADSFDPDVPGQVHELVRVLDQASTLLAADEHARENIGNATSPSIWPVLGHLWAQTLHGHMLPDPEPEQAAELSLLCASVAKFTRNLVAAVPRNQERALSVHISSLWASRPANLINIRLSSQSELLIRKLVHHYTSYSATQDPASYPATRMLTQALSNIVTNNSALADNLWSTYLSLPEEQLILTRLFASPDARTVSSTFVLVLNCLHDSEQRIELLVEAPRGPRICLSLLDRVASLFEAEETSEHGRAFDIGYGILCRVIEAGLVPKLYRKLAVEEEPITPHQTTLLKVLDSYLHSEKHPEPVALSSPRQPGARPEHLLDMLTETWMSLATYAQGALKRALGSQDTLPADASGAATASSEGESTPPSEGSTETMSMNTPHVSDQGNRESGIAVSQLHEIDLLLPKVCEALVLVTQCLTTIALRAEEAGSTRPTSAGGLASPSPRTFMVAASTSTGQGFVECLVETLRLIDLFVPRITYGKVVQRPTAPMQRDLQGRVSPNANNSDPESASATDAQKQTVTGATEVQPEKKTATEPQTEKAKAAAEAFAHVKRDLVRLLGVLASHDRAVQDRVRDCGGIPVVMNLCVVDDYNPYLREHAIFALRNILDGNLENQAVVDAIQPVGRWDENKVLQEFRGGVAGEQDMK</sequence>
<reference evidence="9 10" key="1">
    <citation type="journal article" date="2018" name="Biotechnol. Biofuels">
        <title>Integrative visual omics of the white-rot fungus Polyporus brumalis exposes the biotechnological potential of its oxidative enzymes for delignifying raw plant biomass.</title>
        <authorList>
            <person name="Miyauchi S."/>
            <person name="Rancon A."/>
            <person name="Drula E."/>
            <person name="Hage H."/>
            <person name="Chaduli D."/>
            <person name="Favel A."/>
            <person name="Grisel S."/>
            <person name="Henrissat B."/>
            <person name="Herpoel-Gimbert I."/>
            <person name="Ruiz-Duenas F.J."/>
            <person name="Chevret D."/>
            <person name="Hainaut M."/>
            <person name="Lin J."/>
            <person name="Wang M."/>
            <person name="Pangilinan J."/>
            <person name="Lipzen A."/>
            <person name="Lesage-Meessen L."/>
            <person name="Navarro D."/>
            <person name="Riley R."/>
            <person name="Grigoriev I.V."/>
            <person name="Zhou S."/>
            <person name="Raouche S."/>
            <person name="Rosso M.N."/>
        </authorList>
    </citation>
    <scope>NUCLEOTIDE SEQUENCE [LARGE SCALE GENOMIC DNA]</scope>
    <source>
        <strain evidence="9 10">BRFM 1820</strain>
    </source>
</reference>
<feature type="domain" description="Ataxin-10" evidence="8">
    <location>
        <begin position="575"/>
        <end position="660"/>
    </location>
</feature>
<dbReference type="InterPro" id="IPR016024">
    <property type="entry name" value="ARM-type_fold"/>
</dbReference>
<dbReference type="Pfam" id="PF09759">
    <property type="entry name" value="Atx10homo_assoc"/>
    <property type="match status" value="1"/>
</dbReference>
<feature type="compositionally biased region" description="Low complexity" evidence="7">
    <location>
        <begin position="376"/>
        <end position="398"/>
    </location>
</feature>
<feature type="compositionally biased region" description="Polar residues" evidence="7">
    <location>
        <begin position="399"/>
        <end position="409"/>
    </location>
</feature>
<feature type="compositionally biased region" description="Polar residues" evidence="7">
    <location>
        <begin position="522"/>
        <end position="548"/>
    </location>
</feature>
<evidence type="ECO:0000256" key="2">
    <source>
        <dbReference type="ARBA" id="ARBA00022618"/>
    </source>
</evidence>
<keyword evidence="2" id="KW-0132">Cell division</keyword>
<organism evidence="9 10">
    <name type="scientific">Lentinus brumalis</name>
    <dbReference type="NCBI Taxonomy" id="2498619"/>
    <lineage>
        <taxon>Eukaryota</taxon>
        <taxon>Fungi</taxon>
        <taxon>Dikarya</taxon>
        <taxon>Basidiomycota</taxon>
        <taxon>Agaricomycotina</taxon>
        <taxon>Agaricomycetes</taxon>
        <taxon>Polyporales</taxon>
        <taxon>Polyporaceae</taxon>
        <taxon>Lentinus</taxon>
    </lineage>
</organism>
<dbReference type="InterPro" id="IPR051374">
    <property type="entry name" value="Ataxin-10/CTR86_families"/>
</dbReference>
<dbReference type="PANTHER" id="PTHR13255:SF0">
    <property type="entry name" value="ATAXIN-10"/>
    <property type="match status" value="1"/>
</dbReference>
<dbReference type="AlphaFoldDB" id="A0A371D6T8"/>
<dbReference type="SUPFAM" id="SSF48371">
    <property type="entry name" value="ARM repeat"/>
    <property type="match status" value="1"/>
</dbReference>
<evidence type="ECO:0000313" key="10">
    <source>
        <dbReference type="Proteomes" id="UP000256964"/>
    </source>
</evidence>
<feature type="compositionally biased region" description="Basic and acidic residues" evidence="7">
    <location>
        <begin position="551"/>
        <end position="560"/>
    </location>
</feature>
<dbReference type="InterPro" id="IPR011989">
    <property type="entry name" value="ARM-like"/>
</dbReference>
<dbReference type="PANTHER" id="PTHR13255">
    <property type="entry name" value="ATAXIN-10"/>
    <property type="match status" value="1"/>
</dbReference>
<dbReference type="Proteomes" id="UP000256964">
    <property type="component" value="Unassembled WGS sequence"/>
</dbReference>
<accession>A0A371D6T8</accession>
<comment type="function">
    <text evidence="4">May play a role in the regulation of cytokinesis.</text>
</comment>
<dbReference type="GO" id="GO:0005829">
    <property type="term" value="C:cytosol"/>
    <property type="evidence" value="ECO:0007669"/>
    <property type="project" value="TreeGrafter"/>
</dbReference>
<name>A0A371D6T8_9APHY</name>
<evidence type="ECO:0000256" key="6">
    <source>
        <dbReference type="ARBA" id="ARBA00044805"/>
    </source>
</evidence>
<dbReference type="GO" id="GO:0051301">
    <property type="term" value="P:cell division"/>
    <property type="evidence" value="ECO:0007669"/>
    <property type="project" value="UniProtKB-KW"/>
</dbReference>
<evidence type="ECO:0000256" key="4">
    <source>
        <dbReference type="ARBA" id="ARBA00044746"/>
    </source>
</evidence>